<sequence>MELTWREKHLLRAIGQACRYPVARFELHSDSSEELVMTALDYVRITEPEDSMELIKERAGALKALRQKGLIAADFSVNIWVAGDYDVYYRSAVYELLCHTAMEAAKRPDTLFTIPMLVKGYLRLTRRGEQYCKIK</sequence>
<evidence type="ECO:0000313" key="1">
    <source>
        <dbReference type="EMBL" id="RAQ30511.1"/>
    </source>
</evidence>
<organism evidence="1 2">
    <name type="scientific">Hydrogeniiclostridium mannosilyticum</name>
    <dbReference type="NCBI Taxonomy" id="2764322"/>
    <lineage>
        <taxon>Bacteria</taxon>
        <taxon>Bacillati</taxon>
        <taxon>Bacillota</taxon>
        <taxon>Clostridia</taxon>
        <taxon>Eubacteriales</taxon>
        <taxon>Acutalibacteraceae</taxon>
        <taxon>Hydrogeniiclostridium</taxon>
    </lineage>
</organism>
<dbReference type="RefSeq" id="WP_112331708.1">
    <property type="nucleotide sequence ID" value="NZ_JADPHD010000001.1"/>
</dbReference>
<evidence type="ECO:0000313" key="2">
    <source>
        <dbReference type="Proteomes" id="UP000249377"/>
    </source>
</evidence>
<comment type="caution">
    <text evidence="1">The sequence shown here is derived from an EMBL/GenBank/DDBJ whole genome shotgun (WGS) entry which is preliminary data.</text>
</comment>
<gene>
    <name evidence="1" type="ORF">DPQ25_03155</name>
</gene>
<protein>
    <submittedName>
        <fullName evidence="1">Uncharacterized protein</fullName>
    </submittedName>
</protein>
<reference evidence="1 2" key="1">
    <citation type="submission" date="2018-06" db="EMBL/GenBank/DDBJ databases">
        <title>Noncontiguous genome sequence of Ruminococcaceae bacterium ASD2818.</title>
        <authorList>
            <person name="Chaplin A.V."/>
            <person name="Sokolova S.R."/>
            <person name="Kochetkova T.O."/>
            <person name="Goltsov A.Y."/>
            <person name="Trofimov D.Y."/>
            <person name="Efimov B.A."/>
        </authorList>
    </citation>
    <scope>NUCLEOTIDE SEQUENCE [LARGE SCALE GENOMIC DNA]</scope>
    <source>
        <strain evidence="1 2">ASD2818</strain>
    </source>
</reference>
<name>A0A328UHE0_9FIRM</name>
<dbReference type="Proteomes" id="UP000249377">
    <property type="component" value="Unassembled WGS sequence"/>
</dbReference>
<keyword evidence="2" id="KW-1185">Reference proteome</keyword>
<accession>A0A328UHE0</accession>
<dbReference type="AlphaFoldDB" id="A0A328UHE0"/>
<proteinExistence type="predicted"/>
<dbReference type="EMBL" id="QLYR01000001">
    <property type="protein sequence ID" value="RAQ30511.1"/>
    <property type="molecule type" value="Genomic_DNA"/>
</dbReference>